<dbReference type="InterPro" id="IPR013783">
    <property type="entry name" value="Ig-like_fold"/>
</dbReference>
<reference evidence="4" key="1">
    <citation type="submission" date="2017-09" db="EMBL/GenBank/DDBJ databases">
        <title>Depth-based differentiation of microbial function through sediment-hosted aquifers and enrichment of novel symbionts in the deep terrestrial subsurface.</title>
        <authorList>
            <person name="Probst A.J."/>
            <person name="Ladd B."/>
            <person name="Jarett J.K."/>
            <person name="Geller-Mcgrath D.E."/>
            <person name="Sieber C.M.K."/>
            <person name="Emerson J.B."/>
            <person name="Anantharaman K."/>
            <person name="Thomas B.C."/>
            <person name="Malmstrom R."/>
            <person name="Stieglmeier M."/>
            <person name="Klingl A."/>
            <person name="Woyke T."/>
            <person name="Ryan C.M."/>
            <person name="Banfield J.F."/>
        </authorList>
    </citation>
    <scope>NUCLEOTIDE SEQUENCE [LARGE SCALE GENOMIC DNA]</scope>
</reference>
<keyword evidence="1" id="KW-1133">Transmembrane helix</keyword>
<evidence type="ECO:0000313" key="3">
    <source>
        <dbReference type="EMBL" id="PIS21916.1"/>
    </source>
</evidence>
<evidence type="ECO:0000259" key="2">
    <source>
        <dbReference type="PROSITE" id="PS50093"/>
    </source>
</evidence>
<dbReference type="InterPro" id="IPR018247">
    <property type="entry name" value="EF_Hand_1_Ca_BS"/>
</dbReference>
<proteinExistence type="predicted"/>
<dbReference type="InterPro" id="IPR022409">
    <property type="entry name" value="PKD/Chitinase_dom"/>
</dbReference>
<evidence type="ECO:0000313" key="4">
    <source>
        <dbReference type="Proteomes" id="UP000231098"/>
    </source>
</evidence>
<evidence type="ECO:0000256" key="1">
    <source>
        <dbReference type="SAM" id="Phobius"/>
    </source>
</evidence>
<feature type="domain" description="PKD" evidence="2">
    <location>
        <begin position="350"/>
        <end position="403"/>
    </location>
</feature>
<dbReference type="InterPro" id="IPR035986">
    <property type="entry name" value="PKD_dom_sf"/>
</dbReference>
<feature type="transmembrane region" description="Helical" evidence="1">
    <location>
        <begin position="20"/>
        <end position="40"/>
    </location>
</feature>
<dbReference type="PROSITE" id="PS00018">
    <property type="entry name" value="EF_HAND_1"/>
    <property type="match status" value="1"/>
</dbReference>
<organism evidence="3 4">
    <name type="scientific">candidate division WWE3 bacterium CG08_land_8_20_14_0_20_41_15</name>
    <dbReference type="NCBI Taxonomy" id="1975086"/>
    <lineage>
        <taxon>Bacteria</taxon>
        <taxon>Katanobacteria</taxon>
    </lineage>
</organism>
<dbReference type="Gene3D" id="2.60.40.10">
    <property type="entry name" value="Immunoglobulins"/>
    <property type="match status" value="1"/>
</dbReference>
<dbReference type="EMBL" id="PEYV01000003">
    <property type="protein sequence ID" value="PIS21916.1"/>
    <property type="molecule type" value="Genomic_DNA"/>
</dbReference>
<keyword evidence="1" id="KW-0472">Membrane</keyword>
<comment type="caution">
    <text evidence="3">The sequence shown here is derived from an EMBL/GenBank/DDBJ whole genome shotgun (WGS) entry which is preliminary data.</text>
</comment>
<accession>A0A2H0XAH9</accession>
<name>A0A2H0XAH9_UNCKA</name>
<dbReference type="SMART" id="SM00089">
    <property type="entry name" value="PKD"/>
    <property type="match status" value="1"/>
</dbReference>
<dbReference type="AlphaFoldDB" id="A0A2H0XAH9"/>
<dbReference type="Gene3D" id="2.60.40.4130">
    <property type="match status" value="1"/>
</dbReference>
<dbReference type="InterPro" id="IPR036439">
    <property type="entry name" value="Dockerin_dom_sf"/>
</dbReference>
<dbReference type="SUPFAM" id="SSF63446">
    <property type="entry name" value="Type I dockerin domain"/>
    <property type="match status" value="1"/>
</dbReference>
<dbReference type="Pfam" id="PF18911">
    <property type="entry name" value="PKD_4"/>
    <property type="match status" value="1"/>
</dbReference>
<sequence length="575" mass="61184">MSLPINFFKNYSPFSKKQVAGLLVSLVSLLILPVILFAAYKTISPYIKAAPESIPKRVVISNLNSQGLSVSWVSDAQTTGYLTYLQGTATNTKADDRASNSLTYVANSRTHHVSLQLSPRPADGKIKFKINSGTKAYGGSIETPAEGGDYITVDLPTAPSVLGATSTEANANQDFFRPHPIWGTATGENGPGALVYAKVVSGTGATKSNILSSISDNNGKWVMDIANALQKDNLGAYLSYITDAVGSSADKISVTYRSLDQETTNDSSVLHSVVDLNSATMNRPSPIEFTLAGGGTEPPPPPGENTAPIARLAVTPSTAKVNEQFSADASASTDTETAAASLEVRFDWEGDGTWDTTFSTTKTVTHAYTTTGTKTIKVEVKDAGGLTATATGGVVVEEEIPADHHKLNVDFSLQGMSPLGSENRIRSVALSLASTSGDDLYDLNKFCSFSNNTVCRITLDLEAASVDLTKEYRVIVKPEGYLQKIISEQVEFSSLVTTVGDSNTTVKVGDYTEDNKIKLDDITKFLSVFSDISVPLANQEDSKKVYDVNGDGIINVVDLSIVLSNYTALEVAGDE</sequence>
<keyword evidence="1" id="KW-0812">Transmembrane</keyword>
<protein>
    <recommendedName>
        <fullName evidence="2">PKD domain-containing protein</fullName>
    </recommendedName>
</protein>
<dbReference type="GO" id="GO:0000272">
    <property type="term" value="P:polysaccharide catabolic process"/>
    <property type="evidence" value="ECO:0007669"/>
    <property type="project" value="InterPro"/>
</dbReference>
<dbReference type="SUPFAM" id="SSF49299">
    <property type="entry name" value="PKD domain"/>
    <property type="match status" value="1"/>
</dbReference>
<dbReference type="Proteomes" id="UP000231098">
    <property type="component" value="Unassembled WGS sequence"/>
</dbReference>
<dbReference type="InterPro" id="IPR000601">
    <property type="entry name" value="PKD_dom"/>
</dbReference>
<gene>
    <name evidence="3" type="ORF">COT51_00170</name>
</gene>
<dbReference type="PROSITE" id="PS50093">
    <property type="entry name" value="PKD"/>
    <property type="match status" value="1"/>
</dbReference>